<evidence type="ECO:0000313" key="2">
    <source>
        <dbReference type="EMBL" id="KFK33899.1"/>
    </source>
</evidence>
<dbReference type="AlphaFoldDB" id="A0A087GVJ7"/>
<accession>A0A087GVJ7</accession>
<name>A0A087GVJ7_ARAAL</name>
<evidence type="ECO:0000256" key="1">
    <source>
        <dbReference type="SAM" id="MobiDB-lite"/>
    </source>
</evidence>
<dbReference type="EMBL" id="CM002873">
    <property type="protein sequence ID" value="KFK33899.1"/>
    <property type="molecule type" value="Genomic_DNA"/>
</dbReference>
<feature type="region of interest" description="Disordered" evidence="1">
    <location>
        <begin position="262"/>
        <end position="289"/>
    </location>
</feature>
<feature type="region of interest" description="Disordered" evidence="1">
    <location>
        <begin position="1"/>
        <end position="27"/>
    </location>
</feature>
<dbReference type="Gramene" id="KFK33899">
    <property type="protein sequence ID" value="KFK33899"/>
    <property type="gene ID" value="AALP_AA5G075200"/>
</dbReference>
<feature type="compositionally biased region" description="Polar residues" evidence="1">
    <location>
        <begin position="13"/>
        <end position="27"/>
    </location>
</feature>
<gene>
    <name evidence="2" type="ordered locus">AALP_Aa5g075200</name>
</gene>
<keyword evidence="3" id="KW-1185">Reference proteome</keyword>
<evidence type="ECO:0000313" key="3">
    <source>
        <dbReference type="Proteomes" id="UP000029120"/>
    </source>
</evidence>
<protein>
    <recommendedName>
        <fullName evidence="4">Retrotransposon gag domain-containing protein</fullName>
    </recommendedName>
</protein>
<feature type="compositionally biased region" description="Acidic residues" evidence="1">
    <location>
        <begin position="262"/>
        <end position="271"/>
    </location>
</feature>
<reference evidence="3" key="1">
    <citation type="journal article" date="2015" name="Nat. Plants">
        <title>Genome expansion of Arabis alpina linked with retrotransposition and reduced symmetric DNA methylation.</title>
        <authorList>
            <person name="Willing E.M."/>
            <person name="Rawat V."/>
            <person name="Mandakova T."/>
            <person name="Maumus F."/>
            <person name="James G.V."/>
            <person name="Nordstroem K.J."/>
            <person name="Becker C."/>
            <person name="Warthmann N."/>
            <person name="Chica C."/>
            <person name="Szarzynska B."/>
            <person name="Zytnicki M."/>
            <person name="Albani M.C."/>
            <person name="Kiefer C."/>
            <person name="Bergonzi S."/>
            <person name="Castaings L."/>
            <person name="Mateos J.L."/>
            <person name="Berns M.C."/>
            <person name="Bujdoso N."/>
            <person name="Piofczyk T."/>
            <person name="de Lorenzo L."/>
            <person name="Barrero-Sicilia C."/>
            <person name="Mateos I."/>
            <person name="Piednoel M."/>
            <person name="Hagmann J."/>
            <person name="Chen-Min-Tao R."/>
            <person name="Iglesias-Fernandez R."/>
            <person name="Schuster S.C."/>
            <person name="Alonso-Blanco C."/>
            <person name="Roudier F."/>
            <person name="Carbonero P."/>
            <person name="Paz-Ares J."/>
            <person name="Davis S.J."/>
            <person name="Pecinka A."/>
            <person name="Quesneville H."/>
            <person name="Colot V."/>
            <person name="Lysak M.A."/>
            <person name="Weigel D."/>
            <person name="Coupland G."/>
            <person name="Schneeberger K."/>
        </authorList>
    </citation>
    <scope>NUCLEOTIDE SEQUENCE [LARGE SCALE GENOMIC DNA]</scope>
    <source>
        <strain evidence="3">cv. Pajares</strain>
    </source>
</reference>
<sequence length="346" mass="39301">MVKDLGVSLPPSMANQRSEIANRNSSPVTLDSLSKSLMTLTNSKHDYGAKIDAQIDALGVKIDARFDAMMEILRKIAPAQVNLEDSPVMAQPRHQESQKGEAKKPIEEHTLVAIPIFTGVADDLRPWIDWMENYFASKNFMDLEKLAMAHGFIEGLSASWYNERLSWLLFYDWKDLKHALLLQFGQEDDPERIRLKVEQKLFFQEIMVSCKAEQKAEEDSRSTTMVVTDFSETMVLIESIHNEESEPEETKSVPEAIPEMISDEDSSASEENDSKSMEKQGITEKHSSETDSILDIDVVHQEIVGLEFQTMELQPKKTDMIPAEAEKMLQDLDVHVQEKKTKNRGP</sequence>
<proteinExistence type="predicted"/>
<dbReference type="OrthoDB" id="1113927at2759"/>
<organism evidence="2 3">
    <name type="scientific">Arabis alpina</name>
    <name type="common">Alpine rock-cress</name>
    <dbReference type="NCBI Taxonomy" id="50452"/>
    <lineage>
        <taxon>Eukaryota</taxon>
        <taxon>Viridiplantae</taxon>
        <taxon>Streptophyta</taxon>
        <taxon>Embryophyta</taxon>
        <taxon>Tracheophyta</taxon>
        <taxon>Spermatophyta</taxon>
        <taxon>Magnoliopsida</taxon>
        <taxon>eudicotyledons</taxon>
        <taxon>Gunneridae</taxon>
        <taxon>Pentapetalae</taxon>
        <taxon>rosids</taxon>
        <taxon>malvids</taxon>
        <taxon>Brassicales</taxon>
        <taxon>Brassicaceae</taxon>
        <taxon>Arabideae</taxon>
        <taxon>Arabis</taxon>
    </lineage>
</organism>
<evidence type="ECO:0008006" key="4">
    <source>
        <dbReference type="Google" id="ProtNLM"/>
    </source>
</evidence>
<dbReference type="Proteomes" id="UP000029120">
    <property type="component" value="Chromosome 5"/>
</dbReference>
<feature type="compositionally biased region" description="Basic and acidic residues" evidence="1">
    <location>
        <begin position="272"/>
        <end position="289"/>
    </location>
</feature>